<organism evidence="3 4">
    <name type="scientific">Vibrio mimicus</name>
    <dbReference type="NCBI Taxonomy" id="674"/>
    <lineage>
        <taxon>Bacteria</taxon>
        <taxon>Pseudomonadati</taxon>
        <taxon>Pseudomonadota</taxon>
        <taxon>Gammaproteobacteria</taxon>
        <taxon>Vibrionales</taxon>
        <taxon>Vibrionaceae</taxon>
        <taxon>Vibrio</taxon>
    </lineage>
</organism>
<dbReference type="SUPFAM" id="SSF51126">
    <property type="entry name" value="Pectin lyase-like"/>
    <property type="match status" value="1"/>
</dbReference>
<sequence length="547" mass="60768">MTRKIFKFQQLGNANYSNEVFRYIALCLTIFLLISCNLGDDSNDKIGKEFFVDCSQEKNGDGTDSSPFNKIEALNNISLNAGDRVRFRKDTVCKGSVIAKFSGTEDASIVYEDYGSGSQPPHIDASGEKQAFLVQDSSWVTVQNLSLSAPGDGKQARRGIFVTAEDSGEHKGIKINNLEIQNVRGYMPSTVEDKYHGTGKYAEASGGIIVEAKGESVPTWFNGLEIKNNKINDVDRQGIYTWSNWCQREELVPFWYELCTAQWQPFENTVISGNKLSNIGGDGIAPMTTKNGLVEKNELDGFNLRSQSPNAGMWSANSDDVVYQYNLTSGGKTTKDGMSYDVDHSTNGIIYQYNISWKNEGGFMLICPYGDLNKGRASNFVVRYNLSVADKTRTFQVCGGGAFNGQIYNNTFLFPTDTSKTPKAHIVLVEPATKDKVVELMFSNNIFMQLEKGIEPEWKYDDTSIQGSNNLYFNVPPMVSDDYFFIEDPKLARPGLANYQWQDYIPAKDSVTVFQGTQIDNSVETDALNQNVGSPPTIGTLEPEPQT</sequence>
<evidence type="ECO:0000256" key="2">
    <source>
        <dbReference type="SAM" id="Phobius"/>
    </source>
</evidence>
<keyword evidence="4" id="KW-1185">Reference proteome</keyword>
<keyword evidence="2" id="KW-0812">Transmembrane</keyword>
<gene>
    <name evidence="3" type="ORF">AL544_007970</name>
</gene>
<dbReference type="InterPro" id="IPR012334">
    <property type="entry name" value="Pectin_lyas_fold"/>
</dbReference>
<dbReference type="InterPro" id="IPR011050">
    <property type="entry name" value="Pectin_lyase_fold/virulence"/>
</dbReference>
<keyword evidence="3" id="KW-0456">Lyase</keyword>
<dbReference type="OrthoDB" id="3333873at2"/>
<evidence type="ECO:0000313" key="4">
    <source>
        <dbReference type="Proteomes" id="UP000053748"/>
    </source>
</evidence>
<keyword evidence="2" id="KW-0472">Membrane</keyword>
<name>A0A2J9UWX7_VIBMI</name>
<proteinExistence type="predicted"/>
<feature type="transmembrane region" description="Helical" evidence="2">
    <location>
        <begin position="20"/>
        <end position="38"/>
    </location>
</feature>
<dbReference type="Proteomes" id="UP000053748">
    <property type="component" value="Unassembled WGS sequence"/>
</dbReference>
<dbReference type="EMBL" id="LOSJ02000002">
    <property type="protein sequence ID" value="PNM56013.1"/>
    <property type="molecule type" value="Genomic_DNA"/>
</dbReference>
<dbReference type="SMART" id="SM00710">
    <property type="entry name" value="PbH1"/>
    <property type="match status" value="4"/>
</dbReference>
<evidence type="ECO:0000256" key="1">
    <source>
        <dbReference type="SAM" id="MobiDB-lite"/>
    </source>
</evidence>
<dbReference type="Gene3D" id="2.160.20.10">
    <property type="entry name" value="Single-stranded right-handed beta-helix, Pectin lyase-like"/>
    <property type="match status" value="1"/>
</dbReference>
<reference evidence="3" key="1">
    <citation type="submission" date="2017-12" db="EMBL/GenBank/DDBJ databases">
        <title>FDA dAtabase for Regulatory Grade micrObial Sequences (FDA-ARGOS): Supporting development and validation of Infectious Disease Dx tests.</title>
        <authorList>
            <person name="Hoffmann M."/>
            <person name="Allard M."/>
            <person name="Evans P."/>
            <person name="Brown E."/>
            <person name="Tallon L.J."/>
            <person name="Sadzewicz L."/>
            <person name="Sengamalay N."/>
            <person name="Ott S."/>
            <person name="Godinez A."/>
            <person name="Nagaraj S."/>
            <person name="Vavikolanu K."/>
            <person name="Aluvathingal J."/>
            <person name="Nadendla S."/>
            <person name="Hobson J."/>
            <person name="Sichtig H."/>
        </authorList>
    </citation>
    <scope>NUCLEOTIDE SEQUENCE [LARGE SCALE GENOMIC DNA]</scope>
    <source>
        <strain evidence="3">FDAARGOS_113</strain>
    </source>
</reference>
<keyword evidence="2" id="KW-1133">Transmembrane helix</keyword>
<accession>A0A2J9UWX7</accession>
<dbReference type="STRING" id="674.VM_06100"/>
<protein>
    <submittedName>
        <fullName evidence="3">Pectate lyase</fullName>
    </submittedName>
</protein>
<evidence type="ECO:0000313" key="3">
    <source>
        <dbReference type="EMBL" id="PNM56013.1"/>
    </source>
</evidence>
<comment type="caution">
    <text evidence="3">The sequence shown here is derived from an EMBL/GenBank/DDBJ whole genome shotgun (WGS) entry which is preliminary data.</text>
</comment>
<dbReference type="AlphaFoldDB" id="A0A2J9UWX7"/>
<dbReference type="InterPro" id="IPR006626">
    <property type="entry name" value="PbH1"/>
</dbReference>
<feature type="region of interest" description="Disordered" evidence="1">
    <location>
        <begin position="526"/>
        <end position="547"/>
    </location>
</feature>
<dbReference type="GO" id="GO:0016829">
    <property type="term" value="F:lyase activity"/>
    <property type="evidence" value="ECO:0007669"/>
    <property type="project" value="UniProtKB-KW"/>
</dbReference>
<dbReference type="RefSeq" id="WP_000197046.1">
    <property type="nucleotide sequence ID" value="NZ_CAWMSS010000001.1"/>
</dbReference>